<proteinExistence type="predicted"/>
<dbReference type="RefSeq" id="XP_020061941.1">
    <property type="nucleotide sequence ID" value="XM_020208513.1"/>
</dbReference>
<sequence>MSQSFALAVAIVRLKCSQKLTCGYEEIFGKILTKIENTGVTKPNNIHAERKRRKISPRKTPIGDEDDIGFSRSHGVLTLPYEVLSISNTNVDDLLRALKQLIRSPNQSDNRLLVNSLINLVIDQIEAMCFVKIATIRLINECTVALIEEESSCSPYLNYKLAALKKIYEALRRTINQNMAKPVYFETKVLEFCLSNVYRIMSLLNVTFDHESPSIQKLVDANQAVFTKSGCLNSKYFYKLKLKSAAKMLMLFNILLIHAFSRNKNKVLLGLLITYGDPNILHFFHSLSYSDGGREGNI</sequence>
<dbReference type="EMBL" id="KV453917">
    <property type="protein sequence ID" value="ODV76819.1"/>
    <property type="molecule type" value="Genomic_DNA"/>
</dbReference>
<gene>
    <name evidence="2" type="ORF">CANTADRAFT_334332</name>
</gene>
<evidence type="ECO:0000256" key="1">
    <source>
        <dbReference type="SAM" id="MobiDB-lite"/>
    </source>
</evidence>
<evidence type="ECO:0000313" key="2">
    <source>
        <dbReference type="EMBL" id="ODV76819.1"/>
    </source>
</evidence>
<dbReference type="AlphaFoldDB" id="A0A1E4SBE5"/>
<reference evidence="3" key="1">
    <citation type="submission" date="2016-05" db="EMBL/GenBank/DDBJ databases">
        <title>Comparative genomics of biotechnologically important yeasts.</title>
        <authorList>
            <consortium name="DOE Joint Genome Institute"/>
            <person name="Riley R."/>
            <person name="Haridas S."/>
            <person name="Wolfe K.H."/>
            <person name="Lopes M.R."/>
            <person name="Hittinger C.T."/>
            <person name="Goker M."/>
            <person name="Salamov A."/>
            <person name="Wisecaver J."/>
            <person name="Long T.M."/>
            <person name="Aerts A.L."/>
            <person name="Barry K."/>
            <person name="Choi C."/>
            <person name="Clum A."/>
            <person name="Coughlan A.Y."/>
            <person name="Deshpande S."/>
            <person name="Douglass A.P."/>
            <person name="Hanson S.J."/>
            <person name="Klenk H.-P."/>
            <person name="Labutti K."/>
            <person name="Lapidus A."/>
            <person name="Lindquist E."/>
            <person name="Lipzen A."/>
            <person name="Meier-Kolthoff J.P."/>
            <person name="Ohm R.A."/>
            <person name="Otillar R.P."/>
            <person name="Pangilinan J."/>
            <person name="Peng Y."/>
            <person name="Rokas A."/>
            <person name="Rosa C.A."/>
            <person name="Scheuner C."/>
            <person name="Sibirny A.A."/>
            <person name="Slot J.C."/>
            <person name="Stielow J.B."/>
            <person name="Sun H."/>
            <person name="Kurtzman C.P."/>
            <person name="Blackwell M."/>
            <person name="Grigoriev I.V."/>
            <person name="Jeffries T.W."/>
        </authorList>
    </citation>
    <scope>NUCLEOTIDE SEQUENCE [LARGE SCALE GENOMIC DNA]</scope>
    <source>
        <strain evidence="3">NRRL Y-17324</strain>
    </source>
</reference>
<evidence type="ECO:0000313" key="3">
    <source>
        <dbReference type="Proteomes" id="UP000094285"/>
    </source>
</evidence>
<dbReference type="GeneID" id="30982650"/>
<dbReference type="Proteomes" id="UP000094285">
    <property type="component" value="Unassembled WGS sequence"/>
</dbReference>
<protein>
    <submittedName>
        <fullName evidence="2">Uncharacterized protein</fullName>
    </submittedName>
</protein>
<keyword evidence="3" id="KW-1185">Reference proteome</keyword>
<organism evidence="2 3">
    <name type="scientific">Suhomyces tanzawaensis NRRL Y-17324</name>
    <dbReference type="NCBI Taxonomy" id="984487"/>
    <lineage>
        <taxon>Eukaryota</taxon>
        <taxon>Fungi</taxon>
        <taxon>Dikarya</taxon>
        <taxon>Ascomycota</taxon>
        <taxon>Saccharomycotina</taxon>
        <taxon>Pichiomycetes</taxon>
        <taxon>Debaryomycetaceae</taxon>
        <taxon>Suhomyces</taxon>
    </lineage>
</organism>
<accession>A0A1E4SBE5</accession>
<feature type="region of interest" description="Disordered" evidence="1">
    <location>
        <begin position="46"/>
        <end position="66"/>
    </location>
</feature>
<name>A0A1E4SBE5_9ASCO</name>